<reference evidence="7 8" key="1">
    <citation type="journal article" date="2015" name="Antonie Van Leeuwenhoek">
        <title>Oricola cellulosilytica gen. nov., sp. nov., a cellulose-degrading bacterium of the family Phyllobacteriaceae isolated from surface seashore water, and emended descriptions of Mesorhizobium loti and Phyllobacterium myrsinacearum.</title>
        <authorList>
            <person name="Hameed A."/>
            <person name="Shahina M."/>
            <person name="Lai W.A."/>
            <person name="Lin S.Y."/>
            <person name="Young L.S."/>
            <person name="Liu Y.C."/>
            <person name="Hsu Y.H."/>
            <person name="Young C.C."/>
        </authorList>
    </citation>
    <scope>NUCLEOTIDE SEQUENCE [LARGE SCALE GENOMIC DNA]</scope>
    <source>
        <strain evidence="7 8">KCTC 52183</strain>
    </source>
</reference>
<dbReference type="PANTHER" id="PTHR32322:SF9">
    <property type="entry name" value="AMINO-ACID METABOLITE EFFLUX PUMP-RELATED"/>
    <property type="match status" value="1"/>
</dbReference>
<keyword evidence="3 5" id="KW-1133">Transmembrane helix</keyword>
<dbReference type="InterPro" id="IPR037185">
    <property type="entry name" value="EmrE-like"/>
</dbReference>
<evidence type="ECO:0000313" key="8">
    <source>
        <dbReference type="Proteomes" id="UP000291301"/>
    </source>
</evidence>
<sequence>MKPIRKPTTLDLLLLMLTGMTWAAAFIAIKIAVPETGPLWLAAIRVGVGTLVLLPYVLWRGIVLPHDRRSWTLIIAMALLNVVIPFFLISWAELTIDAGVTSILMGTGPFAALVGSHFFTSDDRINAAKLTAVLLGFSGVIVIIGADALTGIGEGDVLAQLAAVGGSLCYVAAGLLIRRIEMPPVRLAFLALSIGTAVLVTVALAVDGPVQTIPSNEALGALLFLGVFPTGLAYILRFHLIRTVGYSTFAYSVNLIPVFGVMLGVIILDEPLRPQVLIALALIVAGLFIARAGSTGQAATKSATKSTL</sequence>
<protein>
    <submittedName>
        <fullName evidence="7">DMT family transporter</fullName>
    </submittedName>
</protein>
<name>A0A4R0P887_9HYPH</name>
<evidence type="ECO:0000256" key="2">
    <source>
        <dbReference type="ARBA" id="ARBA00022692"/>
    </source>
</evidence>
<dbReference type="RefSeq" id="WP_131570267.1">
    <property type="nucleotide sequence ID" value="NZ_JAINFK010000005.1"/>
</dbReference>
<keyword evidence="2 5" id="KW-0812">Transmembrane</keyword>
<dbReference type="EMBL" id="SJST01000006">
    <property type="protein sequence ID" value="TCD13239.1"/>
    <property type="molecule type" value="Genomic_DNA"/>
</dbReference>
<evidence type="ECO:0000256" key="3">
    <source>
        <dbReference type="ARBA" id="ARBA00022989"/>
    </source>
</evidence>
<evidence type="ECO:0000256" key="4">
    <source>
        <dbReference type="ARBA" id="ARBA00023136"/>
    </source>
</evidence>
<feature type="domain" description="EamA" evidence="6">
    <location>
        <begin position="12"/>
        <end position="144"/>
    </location>
</feature>
<evidence type="ECO:0000313" key="7">
    <source>
        <dbReference type="EMBL" id="TCD13239.1"/>
    </source>
</evidence>
<dbReference type="GO" id="GO:0016020">
    <property type="term" value="C:membrane"/>
    <property type="evidence" value="ECO:0007669"/>
    <property type="project" value="UniProtKB-SubCell"/>
</dbReference>
<feature type="transmembrane region" description="Helical" evidence="5">
    <location>
        <begin position="98"/>
        <end position="120"/>
    </location>
</feature>
<dbReference type="InterPro" id="IPR050638">
    <property type="entry name" value="AA-Vitamin_Transporters"/>
</dbReference>
<dbReference type="PANTHER" id="PTHR32322">
    <property type="entry name" value="INNER MEMBRANE TRANSPORTER"/>
    <property type="match status" value="1"/>
</dbReference>
<feature type="transmembrane region" description="Helical" evidence="5">
    <location>
        <begin position="71"/>
        <end position="92"/>
    </location>
</feature>
<comment type="caution">
    <text evidence="7">The sequence shown here is derived from an EMBL/GenBank/DDBJ whole genome shotgun (WGS) entry which is preliminary data.</text>
</comment>
<feature type="transmembrane region" description="Helical" evidence="5">
    <location>
        <begin position="39"/>
        <end position="59"/>
    </location>
</feature>
<keyword evidence="8" id="KW-1185">Reference proteome</keyword>
<comment type="subcellular location">
    <subcellularLocation>
        <location evidence="1">Membrane</location>
        <topology evidence="1">Multi-pass membrane protein</topology>
    </subcellularLocation>
</comment>
<feature type="transmembrane region" description="Helical" evidence="5">
    <location>
        <begin position="132"/>
        <end position="152"/>
    </location>
</feature>
<evidence type="ECO:0000256" key="5">
    <source>
        <dbReference type="SAM" id="Phobius"/>
    </source>
</evidence>
<dbReference type="OrthoDB" id="9810556at2"/>
<dbReference type="Proteomes" id="UP000291301">
    <property type="component" value="Unassembled WGS sequence"/>
</dbReference>
<accession>A0A4R0P887</accession>
<dbReference type="SUPFAM" id="SSF103481">
    <property type="entry name" value="Multidrug resistance efflux transporter EmrE"/>
    <property type="match status" value="2"/>
</dbReference>
<feature type="transmembrane region" description="Helical" evidence="5">
    <location>
        <begin position="274"/>
        <end position="292"/>
    </location>
</feature>
<evidence type="ECO:0000259" key="6">
    <source>
        <dbReference type="Pfam" id="PF00892"/>
    </source>
</evidence>
<feature type="domain" description="EamA" evidence="6">
    <location>
        <begin position="160"/>
        <end position="289"/>
    </location>
</feature>
<dbReference type="Pfam" id="PF00892">
    <property type="entry name" value="EamA"/>
    <property type="match status" value="2"/>
</dbReference>
<feature type="transmembrane region" description="Helical" evidence="5">
    <location>
        <begin position="248"/>
        <end position="268"/>
    </location>
</feature>
<feature type="transmembrane region" description="Helical" evidence="5">
    <location>
        <begin position="189"/>
        <end position="206"/>
    </location>
</feature>
<proteinExistence type="predicted"/>
<dbReference type="InterPro" id="IPR000620">
    <property type="entry name" value="EamA_dom"/>
</dbReference>
<keyword evidence="4 5" id="KW-0472">Membrane</keyword>
<feature type="transmembrane region" description="Helical" evidence="5">
    <location>
        <begin position="12"/>
        <end position="33"/>
    </location>
</feature>
<dbReference type="AlphaFoldDB" id="A0A4R0P887"/>
<evidence type="ECO:0000256" key="1">
    <source>
        <dbReference type="ARBA" id="ARBA00004141"/>
    </source>
</evidence>
<feature type="transmembrane region" description="Helical" evidence="5">
    <location>
        <begin position="158"/>
        <end position="177"/>
    </location>
</feature>
<organism evidence="7 8">
    <name type="scientific">Oricola cellulosilytica</name>
    <dbReference type="NCBI Taxonomy" id="1429082"/>
    <lineage>
        <taxon>Bacteria</taxon>
        <taxon>Pseudomonadati</taxon>
        <taxon>Pseudomonadota</taxon>
        <taxon>Alphaproteobacteria</taxon>
        <taxon>Hyphomicrobiales</taxon>
        <taxon>Ahrensiaceae</taxon>
        <taxon>Oricola</taxon>
    </lineage>
</organism>
<feature type="transmembrane region" description="Helical" evidence="5">
    <location>
        <begin position="218"/>
        <end position="236"/>
    </location>
</feature>
<gene>
    <name evidence="7" type="ORF">E0D97_14675</name>
</gene>